<evidence type="ECO:0000256" key="11">
    <source>
        <dbReference type="RuleBase" id="RU000488"/>
    </source>
</evidence>
<name>A0A9W4SJN1_9GLOM</name>
<feature type="repeat" description="Solcar" evidence="10">
    <location>
        <begin position="181"/>
        <end position="261"/>
    </location>
</feature>
<evidence type="ECO:0000256" key="4">
    <source>
        <dbReference type="ARBA" id="ARBA00022692"/>
    </source>
</evidence>
<comment type="similarity">
    <text evidence="2 11">Belongs to the mitochondrial carrier (TC 2.A.29) family.</text>
</comment>
<evidence type="ECO:0000256" key="2">
    <source>
        <dbReference type="ARBA" id="ARBA00006375"/>
    </source>
</evidence>
<feature type="non-terminal residue" evidence="13">
    <location>
        <position position="261"/>
    </location>
</feature>
<sequence>MENVKGIHMKQALLAGGIAGTAVDTILYPLDTIKTRLQSKSGFKASGGFRGIYSGLTSAIIGSAPGASVFFVTYEYMKNKLGNIFPDTKYLSFIHMISASSGEAACIVRVPTEVVKQRMQTKQYTSTSSALKIIFKQEGFIGFYRGYFNTVIREVPFACFQFPFYEYLKIIVAKNTKRNHIEPWEAAICGSIAGGSAAAITTPLDVIKTRIMLSSNHQTIHNYSGTINTFNRILHEEGVKLLFSGIGPRVIWMSIGGYIFL</sequence>
<dbReference type="GO" id="GO:0055085">
    <property type="term" value="P:transmembrane transport"/>
    <property type="evidence" value="ECO:0007669"/>
    <property type="project" value="InterPro"/>
</dbReference>
<feature type="repeat" description="Solcar" evidence="10">
    <location>
        <begin position="7"/>
        <end position="80"/>
    </location>
</feature>
<evidence type="ECO:0000313" key="13">
    <source>
        <dbReference type="EMBL" id="CAI2171841.1"/>
    </source>
</evidence>
<feature type="transmembrane region" description="Helical" evidence="12">
    <location>
        <begin position="50"/>
        <end position="74"/>
    </location>
</feature>
<evidence type="ECO:0000256" key="1">
    <source>
        <dbReference type="ARBA" id="ARBA00004448"/>
    </source>
</evidence>
<evidence type="ECO:0000256" key="10">
    <source>
        <dbReference type="PROSITE-ProRule" id="PRU00282"/>
    </source>
</evidence>
<feature type="repeat" description="Solcar" evidence="10">
    <location>
        <begin position="89"/>
        <end position="171"/>
    </location>
</feature>
<evidence type="ECO:0000256" key="8">
    <source>
        <dbReference type="ARBA" id="ARBA00023128"/>
    </source>
</evidence>
<dbReference type="InterPro" id="IPR023395">
    <property type="entry name" value="MCP_dom_sf"/>
</dbReference>
<comment type="caution">
    <text evidence="13">The sequence shown here is derived from an EMBL/GenBank/DDBJ whole genome shotgun (WGS) entry which is preliminary data.</text>
</comment>
<dbReference type="SUPFAM" id="SSF103506">
    <property type="entry name" value="Mitochondrial carrier"/>
    <property type="match status" value="1"/>
</dbReference>
<evidence type="ECO:0000256" key="7">
    <source>
        <dbReference type="ARBA" id="ARBA00022989"/>
    </source>
</evidence>
<comment type="subcellular location">
    <subcellularLocation>
        <location evidence="1">Mitochondrion inner membrane</location>
        <topology evidence="1">Multi-pass membrane protein</topology>
    </subcellularLocation>
</comment>
<protein>
    <submittedName>
        <fullName evidence="13">15102_t:CDS:1</fullName>
    </submittedName>
</protein>
<organism evidence="13 14">
    <name type="scientific">Funneliformis geosporum</name>
    <dbReference type="NCBI Taxonomy" id="1117311"/>
    <lineage>
        <taxon>Eukaryota</taxon>
        <taxon>Fungi</taxon>
        <taxon>Fungi incertae sedis</taxon>
        <taxon>Mucoromycota</taxon>
        <taxon>Glomeromycotina</taxon>
        <taxon>Glomeromycetes</taxon>
        <taxon>Glomerales</taxon>
        <taxon>Glomeraceae</taxon>
        <taxon>Funneliformis</taxon>
    </lineage>
</organism>
<evidence type="ECO:0000256" key="12">
    <source>
        <dbReference type="SAM" id="Phobius"/>
    </source>
</evidence>
<dbReference type="PANTHER" id="PTHR45667">
    <property type="entry name" value="S-ADENOSYLMETHIONINE MITOCHONDRIAL CARRIER PROTEIN"/>
    <property type="match status" value="1"/>
</dbReference>
<dbReference type="PRINTS" id="PR00926">
    <property type="entry name" value="MITOCARRIER"/>
</dbReference>
<dbReference type="EMBL" id="CAMKVN010000868">
    <property type="protein sequence ID" value="CAI2171841.1"/>
    <property type="molecule type" value="Genomic_DNA"/>
</dbReference>
<evidence type="ECO:0000256" key="3">
    <source>
        <dbReference type="ARBA" id="ARBA00022448"/>
    </source>
</evidence>
<dbReference type="InterPro" id="IPR002067">
    <property type="entry name" value="MCP"/>
</dbReference>
<keyword evidence="6" id="KW-0999">Mitochondrion inner membrane</keyword>
<feature type="transmembrane region" description="Helical" evidence="12">
    <location>
        <begin position="12"/>
        <end position="30"/>
    </location>
</feature>
<evidence type="ECO:0000256" key="9">
    <source>
        <dbReference type="ARBA" id="ARBA00023136"/>
    </source>
</evidence>
<dbReference type="InterPro" id="IPR018108">
    <property type="entry name" value="MCP_transmembrane"/>
</dbReference>
<evidence type="ECO:0000256" key="6">
    <source>
        <dbReference type="ARBA" id="ARBA00022792"/>
    </source>
</evidence>
<keyword evidence="5" id="KW-0677">Repeat</keyword>
<dbReference type="Gene3D" id="1.50.40.10">
    <property type="entry name" value="Mitochondrial carrier domain"/>
    <property type="match status" value="2"/>
</dbReference>
<evidence type="ECO:0000256" key="5">
    <source>
        <dbReference type="ARBA" id="ARBA00022737"/>
    </source>
</evidence>
<keyword evidence="7 12" id="KW-1133">Transmembrane helix</keyword>
<feature type="non-terminal residue" evidence="13">
    <location>
        <position position="1"/>
    </location>
</feature>
<dbReference type="Proteomes" id="UP001153678">
    <property type="component" value="Unassembled WGS sequence"/>
</dbReference>
<dbReference type="OrthoDB" id="276989at2759"/>
<dbReference type="FunFam" id="1.50.40.10:FF:000018">
    <property type="entry name" value="S-adenosylmethionine mitochondrial carrier protein-like"/>
    <property type="match status" value="1"/>
</dbReference>
<keyword evidence="14" id="KW-1185">Reference proteome</keyword>
<dbReference type="AlphaFoldDB" id="A0A9W4SJN1"/>
<dbReference type="GO" id="GO:0005743">
    <property type="term" value="C:mitochondrial inner membrane"/>
    <property type="evidence" value="ECO:0007669"/>
    <property type="project" value="UniProtKB-SubCell"/>
</dbReference>
<keyword evidence="3 11" id="KW-0813">Transport</keyword>
<gene>
    <name evidence="13" type="ORF">FWILDA_LOCUS5280</name>
</gene>
<keyword evidence="9 10" id="KW-0472">Membrane</keyword>
<accession>A0A9W4SJN1</accession>
<dbReference type="PROSITE" id="PS50920">
    <property type="entry name" value="SOLCAR"/>
    <property type="match status" value="3"/>
</dbReference>
<keyword evidence="4 10" id="KW-0812">Transmembrane</keyword>
<evidence type="ECO:0000313" key="14">
    <source>
        <dbReference type="Proteomes" id="UP001153678"/>
    </source>
</evidence>
<keyword evidence="8" id="KW-0496">Mitochondrion</keyword>
<proteinExistence type="inferred from homology"/>
<dbReference type="Pfam" id="PF00153">
    <property type="entry name" value="Mito_carr"/>
    <property type="match status" value="3"/>
</dbReference>
<reference evidence="13" key="1">
    <citation type="submission" date="2022-08" db="EMBL/GenBank/DDBJ databases">
        <authorList>
            <person name="Kallberg Y."/>
            <person name="Tangrot J."/>
            <person name="Rosling A."/>
        </authorList>
    </citation>
    <scope>NUCLEOTIDE SEQUENCE</scope>
    <source>
        <strain evidence="13">Wild A</strain>
    </source>
</reference>